<dbReference type="Pfam" id="PF06750">
    <property type="entry name" value="A24_N_bact"/>
    <property type="match status" value="1"/>
</dbReference>
<dbReference type="EMBL" id="CBXI010000036">
    <property type="protein sequence ID" value="CDL91917.1"/>
    <property type="molecule type" value="Genomic_DNA"/>
</dbReference>
<dbReference type="RefSeq" id="WP_017750868.1">
    <property type="nucleotide sequence ID" value="NZ_CBXI010000036.1"/>
</dbReference>
<dbReference type="PANTHER" id="PTHR30487">
    <property type="entry name" value="TYPE 4 PREPILIN-LIKE PROTEINS LEADER PEPTIDE-PROCESSING ENZYME"/>
    <property type="match status" value="1"/>
</dbReference>
<proteinExistence type="inferred from homology"/>
<comment type="caution">
    <text evidence="10">The sequence shown here is derived from an EMBL/GenBank/DDBJ whole genome shotgun (WGS) entry which is preliminary data.</text>
</comment>
<dbReference type="GO" id="GO:0032259">
    <property type="term" value="P:methylation"/>
    <property type="evidence" value="ECO:0007669"/>
    <property type="project" value="UniProtKB-KW"/>
</dbReference>
<dbReference type="GO" id="GO:0008168">
    <property type="term" value="F:methyltransferase activity"/>
    <property type="evidence" value="ECO:0007669"/>
    <property type="project" value="UniProtKB-KW"/>
</dbReference>
<evidence type="ECO:0000256" key="2">
    <source>
        <dbReference type="ARBA" id="ARBA00005801"/>
    </source>
</evidence>
<dbReference type="GO" id="GO:0005886">
    <property type="term" value="C:plasma membrane"/>
    <property type="evidence" value="ECO:0007669"/>
    <property type="project" value="UniProtKB-SubCell"/>
</dbReference>
<evidence type="ECO:0000256" key="3">
    <source>
        <dbReference type="ARBA" id="ARBA00022475"/>
    </source>
</evidence>
<gene>
    <name evidence="10" type="ORF">CTDIVETGP_1987</name>
</gene>
<evidence type="ECO:0000256" key="7">
    <source>
        <dbReference type="SAM" id="Phobius"/>
    </source>
</evidence>
<dbReference type="OrthoDB" id="9789291at2"/>
<keyword evidence="6 7" id="KW-0472">Membrane</keyword>
<dbReference type="Gene3D" id="1.20.120.1220">
    <property type="match status" value="1"/>
</dbReference>
<keyword evidence="3" id="KW-1003">Cell membrane</keyword>
<dbReference type="GeneID" id="29418852"/>
<accession>W6NIQ1</accession>
<dbReference type="GO" id="GO:0004190">
    <property type="term" value="F:aspartic-type endopeptidase activity"/>
    <property type="evidence" value="ECO:0007669"/>
    <property type="project" value="UniProtKB-EC"/>
</dbReference>
<keyword evidence="10" id="KW-0378">Hydrolase</keyword>
<dbReference type="InterPro" id="IPR050882">
    <property type="entry name" value="Prepilin_peptidase/N-MTase"/>
</dbReference>
<feature type="transmembrane region" description="Helical" evidence="7">
    <location>
        <begin position="6"/>
        <end position="25"/>
    </location>
</feature>
<feature type="domain" description="Prepilin type IV endopeptidase peptidase" evidence="8">
    <location>
        <begin position="105"/>
        <end position="210"/>
    </location>
</feature>
<dbReference type="Proteomes" id="UP000019482">
    <property type="component" value="Unassembled WGS sequence"/>
</dbReference>
<evidence type="ECO:0000313" key="11">
    <source>
        <dbReference type="Proteomes" id="UP000019482"/>
    </source>
</evidence>
<dbReference type="InterPro" id="IPR010627">
    <property type="entry name" value="Prepilin_pept_A24_N"/>
</dbReference>
<keyword evidence="11" id="KW-1185">Reference proteome</keyword>
<feature type="transmembrane region" description="Helical" evidence="7">
    <location>
        <begin position="226"/>
        <end position="248"/>
    </location>
</feature>
<dbReference type="PANTHER" id="PTHR30487:SF0">
    <property type="entry name" value="PREPILIN LEADER PEPTIDASE_N-METHYLTRANSFERASE-RELATED"/>
    <property type="match status" value="1"/>
</dbReference>
<feature type="transmembrane region" description="Helical" evidence="7">
    <location>
        <begin position="123"/>
        <end position="143"/>
    </location>
</feature>
<keyword evidence="4 7" id="KW-0812">Transmembrane</keyword>
<reference evidence="10 11" key="1">
    <citation type="journal article" date="2015" name="Genome Announc.">
        <title>Draft Genome Sequence of Clostridium tyrobutyricum Strain DIVETGP, Isolated from Cow's Milk for Grana Padano Production.</title>
        <authorList>
            <person name="Soggiu A."/>
            <person name="Piras C."/>
            <person name="Gaiarsa S."/>
            <person name="Sassera D."/>
            <person name="Roncada P."/>
            <person name="Bendixen E."/>
            <person name="Brasca M."/>
            <person name="Bonizzi L."/>
        </authorList>
    </citation>
    <scope>NUCLEOTIDE SEQUENCE [LARGE SCALE GENOMIC DNA]</scope>
    <source>
        <strain evidence="10 11">DIVETGP</strain>
    </source>
</reference>
<evidence type="ECO:0000256" key="1">
    <source>
        <dbReference type="ARBA" id="ARBA00004651"/>
    </source>
</evidence>
<evidence type="ECO:0000313" key="10">
    <source>
        <dbReference type="EMBL" id="CDL91917.1"/>
    </source>
</evidence>
<keyword evidence="10" id="KW-0489">Methyltransferase</keyword>
<sequence length="249" mass="28034">MYIYFGIIVFVFGIVIGSFLNVCIYRIPKQQSIAYPPSHCTSCSSKLKWYDLVPILSYIILKGKCRYCKHNISIRYPILELITGLLYFFIYVKFGIGIVFMKYAVFISIMIVIGMIDFDTTDVYFKTIIVGIAASIIFLLLHYYSGEFIIDYIYGGIFGAGILSFIIVITKGGMGWGDMEICLVCGLFLGLKLTLVMLFLSFIIGAVIGIILILSGVKSRKDYIPFGPFVVMASVITVFVGQNILNWYL</sequence>
<evidence type="ECO:0000256" key="5">
    <source>
        <dbReference type="ARBA" id="ARBA00022989"/>
    </source>
</evidence>
<feature type="domain" description="Prepilin peptidase A24 N-terminal" evidence="9">
    <location>
        <begin position="11"/>
        <end position="94"/>
    </location>
</feature>
<dbReference type="EC" id="3.4.23.43" evidence="10"/>
<evidence type="ECO:0000256" key="4">
    <source>
        <dbReference type="ARBA" id="ARBA00022692"/>
    </source>
</evidence>
<feature type="transmembrane region" description="Helical" evidence="7">
    <location>
        <begin position="181"/>
        <end position="214"/>
    </location>
</feature>
<keyword evidence="5 7" id="KW-1133">Transmembrane helix</keyword>
<dbReference type="Pfam" id="PF01478">
    <property type="entry name" value="Peptidase_A24"/>
    <property type="match status" value="1"/>
</dbReference>
<feature type="transmembrane region" description="Helical" evidence="7">
    <location>
        <begin position="96"/>
        <end position="116"/>
    </location>
</feature>
<name>W6NIQ1_CLOTY</name>
<dbReference type="InterPro" id="IPR000045">
    <property type="entry name" value="Prepilin_IV_endopep_pep"/>
</dbReference>
<comment type="subcellular location">
    <subcellularLocation>
        <location evidence="1">Cell membrane</location>
        <topology evidence="1">Multi-pass membrane protein</topology>
    </subcellularLocation>
</comment>
<organism evidence="10 11">
    <name type="scientific">Clostridium tyrobutyricum DIVETGP</name>
    <dbReference type="NCBI Taxonomy" id="1408889"/>
    <lineage>
        <taxon>Bacteria</taxon>
        <taxon>Bacillati</taxon>
        <taxon>Bacillota</taxon>
        <taxon>Clostridia</taxon>
        <taxon>Eubacteriales</taxon>
        <taxon>Clostridiaceae</taxon>
        <taxon>Clostridium</taxon>
    </lineage>
</organism>
<comment type="similarity">
    <text evidence="2">Belongs to the peptidase A24 family.</text>
</comment>
<feature type="transmembrane region" description="Helical" evidence="7">
    <location>
        <begin position="149"/>
        <end position="169"/>
    </location>
</feature>
<evidence type="ECO:0000259" key="8">
    <source>
        <dbReference type="Pfam" id="PF01478"/>
    </source>
</evidence>
<evidence type="ECO:0000259" key="9">
    <source>
        <dbReference type="Pfam" id="PF06750"/>
    </source>
</evidence>
<evidence type="ECO:0000256" key="6">
    <source>
        <dbReference type="ARBA" id="ARBA00023136"/>
    </source>
</evidence>
<protein>
    <submittedName>
        <fullName evidence="10">Leader peptidase (Prepilin peptidase) / N-methyltransferase</fullName>
        <ecNumber evidence="10">3.4.23.43</ecNumber>
    </submittedName>
</protein>
<dbReference type="GO" id="GO:0006465">
    <property type="term" value="P:signal peptide processing"/>
    <property type="evidence" value="ECO:0007669"/>
    <property type="project" value="TreeGrafter"/>
</dbReference>
<dbReference type="AlphaFoldDB" id="W6NIQ1"/>
<keyword evidence="10" id="KW-0808">Transferase</keyword>